<feature type="domain" description="UBA" evidence="1">
    <location>
        <begin position="261"/>
        <end position="305"/>
    </location>
</feature>
<dbReference type="SUPFAM" id="SSF54236">
    <property type="entry name" value="Ubiquitin-like"/>
    <property type="match status" value="1"/>
</dbReference>
<evidence type="ECO:0008006" key="5">
    <source>
        <dbReference type="Google" id="ProtNLM"/>
    </source>
</evidence>
<reference evidence="3" key="1">
    <citation type="submission" date="2020-08" db="EMBL/GenBank/DDBJ databases">
        <title>Genome sequencing and assembly of the red palm weevil Rhynchophorus ferrugineus.</title>
        <authorList>
            <person name="Dias G.B."/>
            <person name="Bergman C.M."/>
            <person name="Manee M."/>
        </authorList>
    </citation>
    <scope>NUCLEOTIDE SEQUENCE</scope>
    <source>
        <strain evidence="3">AA-2017</strain>
        <tissue evidence="3">Whole larva</tissue>
    </source>
</reference>
<dbReference type="SUPFAM" id="SSF46934">
    <property type="entry name" value="UBA-like"/>
    <property type="match status" value="1"/>
</dbReference>
<dbReference type="InterPro" id="IPR015496">
    <property type="entry name" value="Ubiquilin"/>
</dbReference>
<dbReference type="SMART" id="SM00165">
    <property type="entry name" value="UBA"/>
    <property type="match status" value="1"/>
</dbReference>
<evidence type="ECO:0000313" key="3">
    <source>
        <dbReference type="EMBL" id="KAF7273171.1"/>
    </source>
</evidence>
<evidence type="ECO:0000313" key="4">
    <source>
        <dbReference type="Proteomes" id="UP000625711"/>
    </source>
</evidence>
<dbReference type="OrthoDB" id="10016665at2759"/>
<evidence type="ECO:0000259" key="2">
    <source>
        <dbReference type="PROSITE" id="PS50053"/>
    </source>
</evidence>
<organism evidence="3 4">
    <name type="scientific">Rhynchophorus ferrugineus</name>
    <name type="common">Red palm weevil</name>
    <name type="synonym">Curculio ferrugineus</name>
    <dbReference type="NCBI Taxonomy" id="354439"/>
    <lineage>
        <taxon>Eukaryota</taxon>
        <taxon>Metazoa</taxon>
        <taxon>Ecdysozoa</taxon>
        <taxon>Arthropoda</taxon>
        <taxon>Hexapoda</taxon>
        <taxon>Insecta</taxon>
        <taxon>Pterygota</taxon>
        <taxon>Neoptera</taxon>
        <taxon>Endopterygota</taxon>
        <taxon>Coleoptera</taxon>
        <taxon>Polyphaga</taxon>
        <taxon>Cucujiformia</taxon>
        <taxon>Curculionidae</taxon>
        <taxon>Dryophthorinae</taxon>
        <taxon>Rhynchophorus</taxon>
    </lineage>
</organism>
<dbReference type="PANTHER" id="PTHR10677:SF25">
    <property type="entry name" value="UBIQUITIN-LIKE PROTEIN 7"/>
    <property type="match status" value="1"/>
</dbReference>
<keyword evidence="4" id="KW-1185">Reference proteome</keyword>
<protein>
    <recommendedName>
        <fullName evidence="5">Ubiquitin-like protein 7</fullName>
    </recommendedName>
</protein>
<evidence type="ECO:0000259" key="1">
    <source>
        <dbReference type="PROSITE" id="PS50030"/>
    </source>
</evidence>
<dbReference type="GO" id="GO:0006511">
    <property type="term" value="P:ubiquitin-dependent protein catabolic process"/>
    <property type="evidence" value="ECO:0007669"/>
    <property type="project" value="TreeGrafter"/>
</dbReference>
<feature type="domain" description="Ubiquitin-like" evidence="2">
    <location>
        <begin position="22"/>
        <end position="79"/>
    </location>
</feature>
<sequence length="309" mass="33855">MSPNIFLGVWNDDKCQRYKVEDIDMDSSVQVLKGHLSKALGTNSVDHLELTFCGLLLDDEKPLSNYGITPGVTVHVIQKPKPKILSEPVNKKITEEIIQEFVSNYRNFRASPSFRSTLHRLENSTELDKVIAAVPGLQDDPVSIAFISKPDLFMQMEDTKTCWQISEKHPLILIAAQYIITDFHQTTTMSSSPAFHVPTTSGHSYSLDALSDDDEEMEGDAASSQGAITAAQLAAALAAASSAPPARITTEMLQQALSPVNGSSRYTTQLRQMRELGLNDENRNLRALTAAQGDLQAAIDLVFSGAFDD</sequence>
<dbReference type="Pfam" id="PF00240">
    <property type="entry name" value="ubiquitin"/>
    <property type="match status" value="1"/>
</dbReference>
<dbReference type="InterPro" id="IPR009060">
    <property type="entry name" value="UBA-like_sf"/>
</dbReference>
<dbReference type="PROSITE" id="PS50030">
    <property type="entry name" value="UBA"/>
    <property type="match status" value="1"/>
</dbReference>
<comment type="caution">
    <text evidence="3">The sequence shown here is derived from an EMBL/GenBank/DDBJ whole genome shotgun (WGS) entry which is preliminary data.</text>
</comment>
<dbReference type="GO" id="GO:0005829">
    <property type="term" value="C:cytosol"/>
    <property type="evidence" value="ECO:0007669"/>
    <property type="project" value="TreeGrafter"/>
</dbReference>
<dbReference type="PANTHER" id="PTHR10677">
    <property type="entry name" value="UBIQUILIN"/>
    <property type="match status" value="1"/>
</dbReference>
<accession>A0A834I5R1</accession>
<dbReference type="Gene3D" id="1.10.8.10">
    <property type="entry name" value="DNA helicase RuvA subunit, C-terminal domain"/>
    <property type="match status" value="1"/>
</dbReference>
<dbReference type="AlphaFoldDB" id="A0A834I5R1"/>
<proteinExistence type="predicted"/>
<dbReference type="SMART" id="SM00213">
    <property type="entry name" value="UBQ"/>
    <property type="match status" value="1"/>
</dbReference>
<dbReference type="InterPro" id="IPR015940">
    <property type="entry name" value="UBA"/>
</dbReference>
<dbReference type="PROSITE" id="PS50053">
    <property type="entry name" value="UBIQUITIN_2"/>
    <property type="match status" value="1"/>
</dbReference>
<dbReference type="InterPro" id="IPR000626">
    <property type="entry name" value="Ubiquitin-like_dom"/>
</dbReference>
<dbReference type="Proteomes" id="UP000625711">
    <property type="component" value="Unassembled WGS sequence"/>
</dbReference>
<dbReference type="Gene3D" id="3.10.20.90">
    <property type="entry name" value="Phosphatidylinositol 3-kinase Catalytic Subunit, Chain A, domain 1"/>
    <property type="match status" value="1"/>
</dbReference>
<dbReference type="EMBL" id="JAACXV010013540">
    <property type="protein sequence ID" value="KAF7273171.1"/>
    <property type="molecule type" value="Genomic_DNA"/>
</dbReference>
<dbReference type="InterPro" id="IPR029071">
    <property type="entry name" value="Ubiquitin-like_domsf"/>
</dbReference>
<name>A0A834I5R1_RHYFE</name>
<gene>
    <name evidence="3" type="ORF">GWI33_014093</name>
</gene>
<dbReference type="CDD" id="cd17039">
    <property type="entry name" value="Ubl_ubiquitin_like"/>
    <property type="match status" value="1"/>
</dbReference>
<dbReference type="GO" id="GO:0031593">
    <property type="term" value="F:polyubiquitin modification-dependent protein binding"/>
    <property type="evidence" value="ECO:0007669"/>
    <property type="project" value="TreeGrafter"/>
</dbReference>